<dbReference type="Pfam" id="PF05498">
    <property type="entry name" value="RALF"/>
    <property type="match status" value="1"/>
</dbReference>
<accession>A0AAV0BZM2</accession>
<dbReference type="Proteomes" id="UP001152523">
    <property type="component" value="Unassembled WGS sequence"/>
</dbReference>
<dbReference type="GO" id="GO:0005179">
    <property type="term" value="F:hormone activity"/>
    <property type="evidence" value="ECO:0007669"/>
    <property type="project" value="UniProtKB-KW"/>
</dbReference>
<evidence type="ECO:0000256" key="2">
    <source>
        <dbReference type="ARBA" id="ARBA00009178"/>
    </source>
</evidence>
<organism evidence="9 10">
    <name type="scientific">Cuscuta epithymum</name>
    <dbReference type="NCBI Taxonomy" id="186058"/>
    <lineage>
        <taxon>Eukaryota</taxon>
        <taxon>Viridiplantae</taxon>
        <taxon>Streptophyta</taxon>
        <taxon>Embryophyta</taxon>
        <taxon>Tracheophyta</taxon>
        <taxon>Spermatophyta</taxon>
        <taxon>Magnoliopsida</taxon>
        <taxon>eudicotyledons</taxon>
        <taxon>Gunneridae</taxon>
        <taxon>Pentapetalae</taxon>
        <taxon>asterids</taxon>
        <taxon>lamiids</taxon>
        <taxon>Solanales</taxon>
        <taxon>Convolvulaceae</taxon>
        <taxon>Cuscuteae</taxon>
        <taxon>Cuscuta</taxon>
        <taxon>Cuscuta subgen. Cuscuta</taxon>
    </lineage>
</organism>
<evidence type="ECO:0000256" key="1">
    <source>
        <dbReference type="ARBA" id="ARBA00004613"/>
    </source>
</evidence>
<evidence type="ECO:0000313" key="10">
    <source>
        <dbReference type="Proteomes" id="UP001152523"/>
    </source>
</evidence>
<sequence>MANIKGIVFVVCLIGLIACTHLFVSEAATEISNGVLDLDKPSCGHANKNCRPKESQNPYRRGCNAADRCREGDLIINEEEPHARM</sequence>
<comment type="subcellular location">
    <subcellularLocation>
        <location evidence="1">Secreted</location>
    </subcellularLocation>
</comment>
<dbReference type="PANTHER" id="PTHR34270:SF3">
    <property type="entry name" value="PROTEIN RALF-LIKE 16-RELATED"/>
    <property type="match status" value="1"/>
</dbReference>
<reference evidence="9" key="1">
    <citation type="submission" date="2022-07" db="EMBL/GenBank/DDBJ databases">
        <authorList>
            <person name="Macas J."/>
            <person name="Novak P."/>
            <person name="Neumann P."/>
        </authorList>
    </citation>
    <scope>NUCLEOTIDE SEQUENCE</scope>
</reference>
<gene>
    <name evidence="9" type="ORF">CEPIT_LOCUS858</name>
</gene>
<feature type="chain" id="PRO_5043751293" description="Rapid ALkalinization Factor" evidence="8">
    <location>
        <begin position="20"/>
        <end position="85"/>
    </location>
</feature>
<dbReference type="PROSITE" id="PS51257">
    <property type="entry name" value="PROKAR_LIPOPROTEIN"/>
    <property type="match status" value="1"/>
</dbReference>
<dbReference type="PANTHER" id="PTHR34270">
    <property type="entry name" value="PROTEIN RALF-LIKE 15-RELATED"/>
    <property type="match status" value="1"/>
</dbReference>
<comment type="similarity">
    <text evidence="2">Belongs to the plant rapid alkalinization factor (RALF) family.</text>
</comment>
<evidence type="ECO:0000256" key="6">
    <source>
        <dbReference type="ARBA" id="ARBA00023157"/>
    </source>
</evidence>
<feature type="signal peptide" evidence="8">
    <location>
        <begin position="1"/>
        <end position="19"/>
    </location>
</feature>
<name>A0AAV0BZM2_9ASTE</name>
<keyword evidence="10" id="KW-1185">Reference proteome</keyword>
<evidence type="ECO:0000313" key="9">
    <source>
        <dbReference type="EMBL" id="CAH9055822.1"/>
    </source>
</evidence>
<comment type="caution">
    <text evidence="9">The sequence shown here is derived from an EMBL/GenBank/DDBJ whole genome shotgun (WGS) entry which is preliminary data.</text>
</comment>
<evidence type="ECO:0000256" key="4">
    <source>
        <dbReference type="ARBA" id="ARBA00022702"/>
    </source>
</evidence>
<dbReference type="InterPro" id="IPR008801">
    <property type="entry name" value="RALF"/>
</dbReference>
<protein>
    <recommendedName>
        <fullName evidence="11">Rapid ALkalinization Factor</fullName>
    </recommendedName>
</protein>
<dbReference type="GO" id="GO:0005576">
    <property type="term" value="C:extracellular region"/>
    <property type="evidence" value="ECO:0007669"/>
    <property type="project" value="UniProtKB-SubCell"/>
</dbReference>
<proteinExistence type="inferred from homology"/>
<dbReference type="EMBL" id="CAMAPF010000006">
    <property type="protein sequence ID" value="CAH9055822.1"/>
    <property type="molecule type" value="Genomic_DNA"/>
</dbReference>
<comment type="function">
    <text evidence="7">Cell signaling peptide that may regulate plant stress, growth, and development. Mediates a rapid alkalinization of extracellular space by mediating a transient increase in the cytoplasmic Ca(2+) concentration leading to a calcium-dependent signaling events through a cell surface receptor and a concomitant activation of some intracellular mitogen-activated protein kinases.</text>
</comment>
<keyword evidence="3" id="KW-0964">Secreted</keyword>
<keyword evidence="5 8" id="KW-0732">Signal</keyword>
<evidence type="ECO:0000256" key="3">
    <source>
        <dbReference type="ARBA" id="ARBA00022525"/>
    </source>
</evidence>
<evidence type="ECO:0008006" key="11">
    <source>
        <dbReference type="Google" id="ProtNLM"/>
    </source>
</evidence>
<evidence type="ECO:0000256" key="5">
    <source>
        <dbReference type="ARBA" id="ARBA00022729"/>
    </source>
</evidence>
<evidence type="ECO:0000256" key="8">
    <source>
        <dbReference type="SAM" id="SignalP"/>
    </source>
</evidence>
<keyword evidence="6" id="KW-1015">Disulfide bond</keyword>
<evidence type="ECO:0000256" key="7">
    <source>
        <dbReference type="ARBA" id="ARBA00037228"/>
    </source>
</evidence>
<keyword evidence="4" id="KW-0372">Hormone</keyword>
<dbReference type="AlphaFoldDB" id="A0AAV0BZM2"/>